<dbReference type="SUPFAM" id="SSF51905">
    <property type="entry name" value="FAD/NAD(P)-binding domain"/>
    <property type="match status" value="1"/>
</dbReference>
<dbReference type="PANTHER" id="PTHR11552:SF147">
    <property type="entry name" value="CHOLINE DEHYDROGENASE, MITOCHONDRIAL"/>
    <property type="match status" value="1"/>
</dbReference>
<dbReference type="Pfam" id="PF05834">
    <property type="entry name" value="Lycopene_cycl"/>
    <property type="match status" value="1"/>
</dbReference>
<evidence type="ECO:0000256" key="2">
    <source>
        <dbReference type="SAM" id="MobiDB-lite"/>
    </source>
</evidence>
<comment type="similarity">
    <text evidence="1">Belongs to the GMC oxidoreductase family.</text>
</comment>
<reference evidence="3 4" key="1">
    <citation type="submission" date="2024-09" db="EMBL/GenBank/DDBJ databases">
        <title>Rethinking Asexuality: The Enigmatic Case of Functional Sexual Genes in Lepraria (Stereocaulaceae).</title>
        <authorList>
            <person name="Doellman M."/>
            <person name="Sun Y."/>
            <person name="Barcenas-Pena A."/>
            <person name="Lumbsch H.T."/>
            <person name="Grewe F."/>
        </authorList>
    </citation>
    <scope>NUCLEOTIDE SEQUENCE [LARGE SCALE GENOMIC DNA]</scope>
    <source>
        <strain evidence="3 4">Grewe 0041</strain>
    </source>
</reference>
<keyword evidence="4" id="KW-1185">Reference proteome</keyword>
<dbReference type="EMBL" id="JBHFEH010000123">
    <property type="protein sequence ID" value="KAL2045989.1"/>
    <property type="molecule type" value="Genomic_DNA"/>
</dbReference>
<dbReference type="PANTHER" id="PTHR11552">
    <property type="entry name" value="GLUCOSE-METHANOL-CHOLINE GMC OXIDOREDUCTASE"/>
    <property type="match status" value="1"/>
</dbReference>
<sequence>MTTTRPVPKAADYVIVGGGTAGLVLANRLSEDPDTQILVLESGKSITQDPRVQDPSAWTSFTRSGDCMAA</sequence>
<evidence type="ECO:0000256" key="1">
    <source>
        <dbReference type="ARBA" id="ARBA00010790"/>
    </source>
</evidence>
<organism evidence="3 4">
    <name type="scientific">Lepraria finkii</name>
    <dbReference type="NCBI Taxonomy" id="1340010"/>
    <lineage>
        <taxon>Eukaryota</taxon>
        <taxon>Fungi</taxon>
        <taxon>Dikarya</taxon>
        <taxon>Ascomycota</taxon>
        <taxon>Pezizomycotina</taxon>
        <taxon>Lecanoromycetes</taxon>
        <taxon>OSLEUM clade</taxon>
        <taxon>Lecanoromycetidae</taxon>
        <taxon>Lecanorales</taxon>
        <taxon>Lecanorineae</taxon>
        <taxon>Stereocaulaceae</taxon>
        <taxon>Lepraria</taxon>
    </lineage>
</organism>
<protein>
    <recommendedName>
        <fullName evidence="5">Glucose-methanol-choline oxidoreductase N-terminal domain-containing protein</fullName>
    </recommendedName>
</protein>
<accession>A0ABR4AJP2</accession>
<proteinExistence type="inferred from homology"/>
<dbReference type="Gene3D" id="3.50.50.60">
    <property type="entry name" value="FAD/NAD(P)-binding domain"/>
    <property type="match status" value="1"/>
</dbReference>
<dbReference type="Proteomes" id="UP001590951">
    <property type="component" value="Unassembled WGS sequence"/>
</dbReference>
<feature type="region of interest" description="Disordered" evidence="2">
    <location>
        <begin position="48"/>
        <end position="70"/>
    </location>
</feature>
<comment type="caution">
    <text evidence="3">The sequence shown here is derived from an EMBL/GenBank/DDBJ whole genome shotgun (WGS) entry which is preliminary data.</text>
</comment>
<feature type="compositionally biased region" description="Polar residues" evidence="2">
    <location>
        <begin position="48"/>
        <end position="63"/>
    </location>
</feature>
<evidence type="ECO:0008006" key="5">
    <source>
        <dbReference type="Google" id="ProtNLM"/>
    </source>
</evidence>
<dbReference type="InterPro" id="IPR036188">
    <property type="entry name" value="FAD/NAD-bd_sf"/>
</dbReference>
<name>A0ABR4AJP2_9LECA</name>
<evidence type="ECO:0000313" key="3">
    <source>
        <dbReference type="EMBL" id="KAL2045989.1"/>
    </source>
</evidence>
<gene>
    <name evidence="3" type="ORF">ABVK25_011878</name>
</gene>
<dbReference type="InterPro" id="IPR012132">
    <property type="entry name" value="GMC_OxRdtase"/>
</dbReference>
<evidence type="ECO:0000313" key="4">
    <source>
        <dbReference type="Proteomes" id="UP001590951"/>
    </source>
</evidence>